<organism evidence="4 5">
    <name type="scientific">Caenispirillum salinarum AK4</name>
    <dbReference type="NCBI Taxonomy" id="1238182"/>
    <lineage>
        <taxon>Bacteria</taxon>
        <taxon>Pseudomonadati</taxon>
        <taxon>Pseudomonadota</taxon>
        <taxon>Alphaproteobacteria</taxon>
        <taxon>Rhodospirillales</taxon>
        <taxon>Novispirillaceae</taxon>
        <taxon>Caenispirillum</taxon>
    </lineage>
</organism>
<dbReference type="InterPro" id="IPR027266">
    <property type="entry name" value="TrmE/GcvT-like"/>
</dbReference>
<comment type="caution">
    <text evidence="4">The sequence shown here is derived from an EMBL/GenBank/DDBJ whole genome shotgun (WGS) entry which is preliminary data.</text>
</comment>
<dbReference type="InterPro" id="IPR006222">
    <property type="entry name" value="GCVT_N"/>
</dbReference>
<evidence type="ECO:0000259" key="3">
    <source>
        <dbReference type="Pfam" id="PF08669"/>
    </source>
</evidence>
<dbReference type="PANTHER" id="PTHR43757">
    <property type="entry name" value="AMINOMETHYLTRANSFERASE"/>
    <property type="match status" value="1"/>
</dbReference>
<feature type="compositionally biased region" description="Low complexity" evidence="1">
    <location>
        <begin position="1"/>
        <end position="23"/>
    </location>
</feature>
<dbReference type="Pfam" id="PF08669">
    <property type="entry name" value="GCV_T_C"/>
    <property type="match status" value="1"/>
</dbReference>
<protein>
    <submittedName>
        <fullName evidence="4">Putative aminomethyltransferase</fullName>
    </submittedName>
</protein>
<feature type="domain" description="Aminomethyltransferase C-terminal" evidence="3">
    <location>
        <begin position="356"/>
        <end position="443"/>
    </location>
</feature>
<keyword evidence="4" id="KW-0808">Transferase</keyword>
<evidence type="ECO:0000259" key="2">
    <source>
        <dbReference type="Pfam" id="PF01571"/>
    </source>
</evidence>
<dbReference type="GO" id="GO:0032259">
    <property type="term" value="P:methylation"/>
    <property type="evidence" value="ECO:0007669"/>
    <property type="project" value="UniProtKB-KW"/>
</dbReference>
<proteinExistence type="predicted"/>
<dbReference type="RefSeq" id="WP_009542361.1">
    <property type="nucleotide sequence ID" value="NZ_ANHY01000021.1"/>
</dbReference>
<keyword evidence="5" id="KW-1185">Reference proteome</keyword>
<evidence type="ECO:0000313" key="5">
    <source>
        <dbReference type="Proteomes" id="UP000009881"/>
    </source>
</evidence>
<keyword evidence="4" id="KW-0489">Methyltransferase</keyword>
<dbReference type="EMBL" id="ANHY01000021">
    <property type="protein sequence ID" value="EKV27036.1"/>
    <property type="molecule type" value="Genomic_DNA"/>
</dbReference>
<dbReference type="Proteomes" id="UP000009881">
    <property type="component" value="Unassembled WGS sequence"/>
</dbReference>
<accession>K9HEC3</accession>
<dbReference type="AlphaFoldDB" id="K9HEC3"/>
<dbReference type="STRING" id="1238182.C882_1965"/>
<sequence>MTPPNSASAAEALDTATAEPADAPLRRLDLLETQASSVDQSDRRVPINLRQSGPTPTELLISTRVRKSPYWHLSHKAGCWRATVYNRMYHPRGYVRPEDGGAMVEYDALVNRVTMWNVAVERQICVKGPDAEAFVNYVITRDVTRVAPMRGKYVILCNERGGILNDPVLLRIAEDEFWFSLSDSDIEMWLRGVNTGLKMDVDIAEIDVSPVQIQGPKSEDLMADLVGDAVRAMPYYGLMEATVGGRSVVVSQTGFSGEKGYEIYLRDATLYAEDMWNAVLEAGEKHGLMVIAPAHHRRIAAGILSWGQDLDHETLPFQCNLGYQVPRKKTADYIGKAALEKVRADLEAGGRPYRQQLVGMVMGGRPITDYAPDFWLISGADGGEPVGYVTSPWYSPELGANIAMGYVPLEMSALDTPLRVWLPEQYAEIPGQPVEAKVVQMPFRASANPSARERARLQGRDYAD</sequence>
<dbReference type="SUPFAM" id="SSF101790">
    <property type="entry name" value="Aminomethyltransferase beta-barrel domain"/>
    <property type="match status" value="1"/>
</dbReference>
<reference evidence="4 5" key="1">
    <citation type="journal article" date="2013" name="Genome Announc.">
        <title>Draft Genome Sequence of an Alphaproteobacterium, Caenispirillum salinarum AK4(T), Isolated from a Solar Saltern.</title>
        <authorList>
            <person name="Khatri I."/>
            <person name="Singh A."/>
            <person name="Korpole S."/>
            <person name="Pinnaka A.K."/>
            <person name="Subramanian S."/>
        </authorList>
    </citation>
    <scope>NUCLEOTIDE SEQUENCE [LARGE SCALE GENOMIC DNA]</scope>
    <source>
        <strain evidence="4 5">AK4</strain>
    </source>
</reference>
<dbReference type="Gene3D" id="3.30.1360.120">
    <property type="entry name" value="Probable tRNA modification gtpase trme, domain 1"/>
    <property type="match status" value="1"/>
</dbReference>
<dbReference type="GO" id="GO:0008168">
    <property type="term" value="F:methyltransferase activity"/>
    <property type="evidence" value="ECO:0007669"/>
    <property type="project" value="UniProtKB-KW"/>
</dbReference>
<dbReference type="InterPro" id="IPR028896">
    <property type="entry name" value="GcvT/YgfZ/DmdA"/>
</dbReference>
<evidence type="ECO:0000313" key="4">
    <source>
        <dbReference type="EMBL" id="EKV27036.1"/>
    </source>
</evidence>
<dbReference type="PANTHER" id="PTHR43757:SF2">
    <property type="entry name" value="AMINOMETHYLTRANSFERASE, MITOCHONDRIAL"/>
    <property type="match status" value="1"/>
</dbReference>
<dbReference type="eggNOG" id="COG0404">
    <property type="taxonomic scope" value="Bacteria"/>
</dbReference>
<gene>
    <name evidence="4" type="ORF">C882_1965</name>
</gene>
<dbReference type="PATRIC" id="fig|1238182.3.peg.3919"/>
<dbReference type="OrthoDB" id="9772660at2"/>
<dbReference type="InterPro" id="IPR029043">
    <property type="entry name" value="GcvT/YgfZ_C"/>
</dbReference>
<dbReference type="Pfam" id="PF01571">
    <property type="entry name" value="GCV_T"/>
    <property type="match status" value="1"/>
</dbReference>
<dbReference type="SUPFAM" id="SSF103025">
    <property type="entry name" value="Folate-binding domain"/>
    <property type="match status" value="1"/>
</dbReference>
<feature type="region of interest" description="Disordered" evidence="1">
    <location>
        <begin position="1"/>
        <end position="24"/>
    </location>
</feature>
<feature type="domain" description="GCVT N-terminal" evidence="2">
    <location>
        <begin position="86"/>
        <end position="329"/>
    </location>
</feature>
<name>K9HEC3_9PROT</name>
<evidence type="ECO:0000256" key="1">
    <source>
        <dbReference type="SAM" id="MobiDB-lite"/>
    </source>
</evidence>
<dbReference type="InterPro" id="IPR013977">
    <property type="entry name" value="GcvT_C"/>
</dbReference>